<proteinExistence type="predicted"/>
<dbReference type="Proteomes" id="UP000077248">
    <property type="component" value="Unassembled WGS sequence"/>
</dbReference>
<feature type="compositionally biased region" description="Basic residues" evidence="1">
    <location>
        <begin position="120"/>
        <end position="133"/>
    </location>
</feature>
<feature type="non-terminal residue" evidence="2">
    <location>
        <position position="133"/>
    </location>
</feature>
<keyword evidence="3" id="KW-1185">Reference proteome</keyword>
<dbReference type="STRING" id="5599.A0A177DZ77"/>
<dbReference type="KEGG" id="aalt:CC77DRAFT_1017135"/>
<feature type="region of interest" description="Disordered" evidence="1">
    <location>
        <begin position="1"/>
        <end position="133"/>
    </location>
</feature>
<evidence type="ECO:0000313" key="3">
    <source>
        <dbReference type="Proteomes" id="UP000077248"/>
    </source>
</evidence>
<dbReference type="RefSeq" id="XP_018390219.1">
    <property type="nucleotide sequence ID" value="XM_018524342.1"/>
</dbReference>
<evidence type="ECO:0000256" key="1">
    <source>
        <dbReference type="SAM" id="MobiDB-lite"/>
    </source>
</evidence>
<protein>
    <submittedName>
        <fullName evidence="2">Uncharacterized protein</fullName>
    </submittedName>
</protein>
<dbReference type="EMBL" id="KV441471">
    <property type="protein sequence ID" value="OAG24798.1"/>
    <property type="molecule type" value="Genomic_DNA"/>
</dbReference>
<sequence>MKYADHPNIHHLRGSISGASGLEAAEKLDPPEEATARLTDEVSARGPGYSQPDPSYHQPKPTHQSSVLNMLERDVDSQQYHPPNRATTEPMSQYDARYENPSQSELGRYSPDSDDELLRQSRRRSRKFSFQRL</sequence>
<organism evidence="2 3">
    <name type="scientific">Alternaria alternata</name>
    <name type="common">Alternaria rot fungus</name>
    <name type="synonym">Torula alternata</name>
    <dbReference type="NCBI Taxonomy" id="5599"/>
    <lineage>
        <taxon>Eukaryota</taxon>
        <taxon>Fungi</taxon>
        <taxon>Dikarya</taxon>
        <taxon>Ascomycota</taxon>
        <taxon>Pezizomycotina</taxon>
        <taxon>Dothideomycetes</taxon>
        <taxon>Pleosporomycetidae</taxon>
        <taxon>Pleosporales</taxon>
        <taxon>Pleosporineae</taxon>
        <taxon>Pleosporaceae</taxon>
        <taxon>Alternaria</taxon>
        <taxon>Alternaria sect. Alternaria</taxon>
        <taxon>Alternaria alternata complex</taxon>
    </lineage>
</organism>
<reference evidence="2 3" key="1">
    <citation type="submission" date="2016-05" db="EMBL/GenBank/DDBJ databases">
        <title>Comparative analysis of secretome profiles of manganese(II)-oxidizing ascomycete fungi.</title>
        <authorList>
            <consortium name="DOE Joint Genome Institute"/>
            <person name="Zeiner C.A."/>
            <person name="Purvine S.O."/>
            <person name="Zink E.M."/>
            <person name="Wu S."/>
            <person name="Pasa-Tolic L."/>
            <person name="Chaput D.L."/>
            <person name="Haridas S."/>
            <person name="Grigoriev I.V."/>
            <person name="Santelli C.M."/>
            <person name="Hansel C.M."/>
        </authorList>
    </citation>
    <scope>NUCLEOTIDE SEQUENCE [LARGE SCALE GENOMIC DNA]</scope>
    <source>
        <strain evidence="2 3">SRC1lrK2f</strain>
    </source>
</reference>
<dbReference type="VEuPathDB" id="FungiDB:CC77DRAFT_1017135"/>
<name>A0A177DZ77_ALTAL</name>
<feature type="compositionally biased region" description="Basic and acidic residues" evidence="1">
    <location>
        <begin position="24"/>
        <end position="43"/>
    </location>
</feature>
<gene>
    <name evidence="2" type="ORF">CC77DRAFT_1017135</name>
</gene>
<accession>A0A177DZ77</accession>
<dbReference type="GeneID" id="29109936"/>
<evidence type="ECO:0000313" key="2">
    <source>
        <dbReference type="EMBL" id="OAG24798.1"/>
    </source>
</evidence>
<dbReference type="AlphaFoldDB" id="A0A177DZ77"/>
<feature type="compositionally biased region" description="Polar residues" evidence="1">
    <location>
        <begin position="77"/>
        <end position="91"/>
    </location>
</feature>